<feature type="transmembrane region" description="Helical" evidence="1">
    <location>
        <begin position="160"/>
        <end position="181"/>
    </location>
</feature>
<gene>
    <name evidence="2" type="ORF">SAMN04489726_1512</name>
</gene>
<evidence type="ECO:0000313" key="2">
    <source>
        <dbReference type="EMBL" id="SDM41657.1"/>
    </source>
</evidence>
<proteinExistence type="predicted"/>
<evidence type="ECO:0000256" key="1">
    <source>
        <dbReference type="SAM" id="Phobius"/>
    </source>
</evidence>
<feature type="transmembrane region" description="Helical" evidence="1">
    <location>
        <begin position="235"/>
        <end position="255"/>
    </location>
</feature>
<dbReference type="STRING" id="211114.SAMN04489726_1512"/>
<feature type="transmembrane region" description="Helical" evidence="1">
    <location>
        <begin position="193"/>
        <end position="215"/>
    </location>
</feature>
<keyword evidence="1" id="KW-0812">Transmembrane</keyword>
<feature type="transmembrane region" description="Helical" evidence="1">
    <location>
        <begin position="339"/>
        <end position="361"/>
    </location>
</feature>
<feature type="transmembrane region" description="Helical" evidence="1">
    <location>
        <begin position="415"/>
        <end position="436"/>
    </location>
</feature>
<keyword evidence="1" id="KW-1133">Transmembrane helix</keyword>
<dbReference type="Proteomes" id="UP000183376">
    <property type="component" value="Chromosome I"/>
</dbReference>
<feature type="transmembrane region" description="Helical" evidence="1">
    <location>
        <begin position="443"/>
        <end position="462"/>
    </location>
</feature>
<dbReference type="AlphaFoldDB" id="A0A1G9T220"/>
<name>A0A1G9T220_ALLAB</name>
<evidence type="ECO:0000313" key="3">
    <source>
        <dbReference type="Proteomes" id="UP000183376"/>
    </source>
</evidence>
<reference evidence="2 3" key="1">
    <citation type="submission" date="2016-10" db="EMBL/GenBank/DDBJ databases">
        <authorList>
            <person name="de Groot N.N."/>
        </authorList>
    </citation>
    <scope>NUCLEOTIDE SEQUENCE [LARGE SCALE GENOMIC DNA]</scope>
    <source>
        <strain evidence="2 3">DSM 44149</strain>
    </source>
</reference>
<feature type="transmembrane region" description="Helical" evidence="1">
    <location>
        <begin position="474"/>
        <end position="505"/>
    </location>
</feature>
<organism evidence="2 3">
    <name type="scientific">Allokutzneria albata</name>
    <name type="common">Kibdelosporangium albatum</name>
    <dbReference type="NCBI Taxonomy" id="211114"/>
    <lineage>
        <taxon>Bacteria</taxon>
        <taxon>Bacillati</taxon>
        <taxon>Actinomycetota</taxon>
        <taxon>Actinomycetes</taxon>
        <taxon>Pseudonocardiales</taxon>
        <taxon>Pseudonocardiaceae</taxon>
        <taxon>Allokutzneria</taxon>
    </lineage>
</organism>
<accession>A0A1G9T220</accession>
<feature type="transmembrane region" description="Helical" evidence="1">
    <location>
        <begin position="84"/>
        <end position="104"/>
    </location>
</feature>
<feature type="transmembrane region" description="Helical" evidence="1">
    <location>
        <begin position="385"/>
        <end position="409"/>
    </location>
</feature>
<feature type="transmembrane region" description="Helical" evidence="1">
    <location>
        <begin position="21"/>
        <end position="45"/>
    </location>
</feature>
<dbReference type="RefSeq" id="WP_030433402.1">
    <property type="nucleotide sequence ID" value="NZ_JOEF01000041.1"/>
</dbReference>
<feature type="transmembrane region" description="Helical" evidence="1">
    <location>
        <begin position="125"/>
        <end position="154"/>
    </location>
</feature>
<protein>
    <submittedName>
        <fullName evidence="2">ABC-2 type transport system permease protein</fullName>
    </submittedName>
</protein>
<feature type="transmembrane region" description="Helical" evidence="1">
    <location>
        <begin position="294"/>
        <end position="319"/>
    </location>
</feature>
<keyword evidence="1" id="KW-0472">Membrane</keyword>
<dbReference type="eggNOG" id="COG3559">
    <property type="taxonomic scope" value="Bacteria"/>
</dbReference>
<sequence length="512" mass="52185">MSAELAGTGALVRFVLRRDRFVLAGWVLFMAVLAVGLASGGSAAYPTEAERIAVAESIAANPALLMLRGPVFAPTPGGLAAQGFLSSGVLVSGVVSLLLLIRHTRVEEQTGRRELLGSTVVGRQAPLTAALIVVVAGNLAVAVVSALGLIAIGLPVTGSVAFGLALGAGGIVFAGVGAVAAQLTEGSGGAGTIAVAVLAVCFVVAGVGEVTRSAAVWFSPFGWVRHTRSFAGEQWWVFALFALLATVLVVAAFTLSARRDIGAGLVPARRGPVVGGRFLRSTFALAWRLHRGSVLGWTVGFTFLGTVLGAALRSIGVLFDTPAYRELAASLGGGDAADVFFRLVLYVLAQTATASAVIATLRMRTEETAGLADVLLSGPVNRIRWALGHLVIAVLGTALVLTGLGLGAGLGDPDVLGMTLMYLPACLVFVGLATALTGWAPRVAVPVTWAVLLLVILVDFLGEFRLVDVSVLTFLSPFVAVAGSGAGVVLVGIAGVLVVGGLVGLRRRDVAC</sequence>
<dbReference type="EMBL" id="LT629701">
    <property type="protein sequence ID" value="SDM41657.1"/>
    <property type="molecule type" value="Genomic_DNA"/>
</dbReference>
<keyword evidence="3" id="KW-1185">Reference proteome</keyword>